<organism evidence="1 2">
    <name type="scientific">Moritella viscosa</name>
    <dbReference type="NCBI Taxonomy" id="80854"/>
    <lineage>
        <taxon>Bacteria</taxon>
        <taxon>Pseudomonadati</taxon>
        <taxon>Pseudomonadota</taxon>
        <taxon>Gammaproteobacteria</taxon>
        <taxon>Alteromonadales</taxon>
        <taxon>Moritellaceae</taxon>
        <taxon>Moritella</taxon>
    </lineage>
</organism>
<accession>A0ABY1HDS1</accession>
<dbReference type="Proteomes" id="UP000182660">
    <property type="component" value="Unassembled WGS sequence"/>
</dbReference>
<sequence>MNIYPLPISKNIDVKCLVNKENNTLIIDYQVILDNKNTVVNCDHLEIEIHMCDQESQAVDHYRLIGKNESNFILYSKIDNIFMDEEKFKKLRINIKTKRG</sequence>
<protein>
    <submittedName>
        <fullName evidence="1">Chaperone protein htpG-Heat shock protein htpG-High temperature protein G</fullName>
    </submittedName>
</protein>
<reference evidence="1 2" key="1">
    <citation type="submission" date="2016-11" db="EMBL/GenBank/DDBJ databases">
        <authorList>
            <person name="Klemetsen T."/>
        </authorList>
    </citation>
    <scope>NUCLEOTIDE SEQUENCE [LARGE SCALE GENOMIC DNA]</scope>
    <source>
        <strain evidence="1">MT 2528</strain>
    </source>
</reference>
<evidence type="ECO:0000313" key="1">
    <source>
        <dbReference type="EMBL" id="SGY93145.1"/>
    </source>
</evidence>
<proteinExistence type="predicted"/>
<dbReference type="RefSeq" id="WP_075499597.1">
    <property type="nucleotide sequence ID" value="NZ_CAWRCN010000103.1"/>
</dbReference>
<comment type="caution">
    <text evidence="1">The sequence shown here is derived from an EMBL/GenBank/DDBJ whole genome shotgun (WGS) entry which is preliminary data.</text>
</comment>
<gene>
    <name evidence="1" type="ORF">MT2528_2519</name>
</gene>
<dbReference type="EMBL" id="FPLJ01000055">
    <property type="protein sequence ID" value="SGY93145.1"/>
    <property type="molecule type" value="Genomic_DNA"/>
</dbReference>
<keyword evidence="2" id="KW-1185">Reference proteome</keyword>
<evidence type="ECO:0000313" key="2">
    <source>
        <dbReference type="Proteomes" id="UP000182660"/>
    </source>
</evidence>
<name>A0ABY1HDS1_9GAMM</name>